<feature type="transmembrane region" description="Helical" evidence="1">
    <location>
        <begin position="177"/>
        <end position="198"/>
    </location>
</feature>
<proteinExistence type="predicted"/>
<feature type="transmembrane region" description="Helical" evidence="1">
    <location>
        <begin position="145"/>
        <end position="165"/>
    </location>
</feature>
<dbReference type="EMBL" id="OCNE01000011">
    <property type="protein sequence ID" value="SOD63596.1"/>
    <property type="molecule type" value="Genomic_DNA"/>
</dbReference>
<dbReference type="Pfam" id="PF03372">
    <property type="entry name" value="Exo_endo_phos"/>
    <property type="match status" value="1"/>
</dbReference>
<dbReference type="GO" id="GO:0006506">
    <property type="term" value="P:GPI anchor biosynthetic process"/>
    <property type="evidence" value="ECO:0007669"/>
    <property type="project" value="TreeGrafter"/>
</dbReference>
<keyword evidence="1" id="KW-1133">Transmembrane helix</keyword>
<feature type="transmembrane region" description="Helical" evidence="1">
    <location>
        <begin position="85"/>
        <end position="103"/>
    </location>
</feature>
<sequence>MSPVARPLPLLTAVVALITLELLRLGTTVLGGSGTVAVAAVPALACFAGPLTWWLGSRQGLTVAVGVLAGARLLVQFPVGRSVPLVGFALASALVALVLVVRRDMGDAAAGPGRAARAIGLAVAFDLALRLPLDLLDLIWRGRMLGWLLVLALAAMLGPLARAAATERLTRPEGGAQLAVLGPAFALYAMVLAAPGAVAVAGGVSLTTAGLWLGAGAAAGIALLSLPEPAGLGRWTRWALPAALPLAVAGVTLGPAPLVAPSALLGLAVLPAVLRRALAVPTGFGHGPQFDLALAGLGTGLSCVLLAAGYELRLFPWAFALLLALALAARATRVNQAPPPLARAFVPVVVAVLLLAWSPLAGALRPGPEPLPTDTAGGMYRLMTWNVHSAIARDGELTPEALRAVIQDSGAQVVVLQEVPRGTPGAGGLDLVTFLERRLDVTAVWAPAADERFGNLVLTSLPVVHAETGALPRAGGDMDRSFADVTVRLTDGETARVVGTHLHGGSSPEPRLAQLDPLLDRVAGDPNAVLAGDLNARADSEEIETVRATGLRSAQDEVGDPSLNTAVRPERRVDWIFGAPEVAFGGFELIDTTASDHLPLTVTVFLE</sequence>
<keyword evidence="1" id="KW-0472">Membrane</keyword>
<dbReference type="InterPro" id="IPR005135">
    <property type="entry name" value="Endo/exonuclease/phosphatase"/>
</dbReference>
<keyword evidence="3" id="KW-0255">Endonuclease</keyword>
<organism evidence="3 4">
    <name type="scientific">Streptomyces zhaozhouensis</name>
    <dbReference type="NCBI Taxonomy" id="1300267"/>
    <lineage>
        <taxon>Bacteria</taxon>
        <taxon>Bacillati</taxon>
        <taxon>Actinomycetota</taxon>
        <taxon>Actinomycetes</taxon>
        <taxon>Kitasatosporales</taxon>
        <taxon>Streptomycetaceae</taxon>
        <taxon>Streptomyces</taxon>
    </lineage>
</organism>
<keyword evidence="3" id="KW-0269">Exonuclease</keyword>
<keyword evidence="4" id="KW-1185">Reference proteome</keyword>
<keyword evidence="3" id="KW-0540">Nuclease</keyword>
<dbReference type="PANTHER" id="PTHR14859">
    <property type="entry name" value="CALCOFLUOR WHITE HYPERSENSITIVE PROTEIN PRECURSOR"/>
    <property type="match status" value="1"/>
</dbReference>
<gene>
    <name evidence="3" type="ORF">SAMN06297387_111145</name>
</gene>
<dbReference type="PANTHER" id="PTHR14859:SF1">
    <property type="entry name" value="PGAP2-INTERACTING PROTEIN"/>
    <property type="match status" value="1"/>
</dbReference>
<feature type="transmembrane region" description="Helical" evidence="1">
    <location>
        <begin position="115"/>
        <end position="133"/>
    </location>
</feature>
<feature type="transmembrane region" description="Helical" evidence="1">
    <location>
        <begin position="314"/>
        <end position="332"/>
    </location>
</feature>
<evidence type="ECO:0000256" key="1">
    <source>
        <dbReference type="SAM" id="Phobius"/>
    </source>
</evidence>
<dbReference type="GO" id="GO:0004527">
    <property type="term" value="F:exonuclease activity"/>
    <property type="evidence" value="ECO:0007669"/>
    <property type="project" value="UniProtKB-KW"/>
</dbReference>
<dbReference type="Proteomes" id="UP000219072">
    <property type="component" value="Unassembled WGS sequence"/>
</dbReference>
<dbReference type="RefSeq" id="WP_097232054.1">
    <property type="nucleotide sequence ID" value="NZ_OCNE01000011.1"/>
</dbReference>
<feature type="transmembrane region" description="Helical" evidence="1">
    <location>
        <begin position="344"/>
        <end position="364"/>
    </location>
</feature>
<evidence type="ECO:0000313" key="3">
    <source>
        <dbReference type="EMBL" id="SOD63596.1"/>
    </source>
</evidence>
<dbReference type="AlphaFoldDB" id="A0A286DY85"/>
<dbReference type="InterPro" id="IPR036691">
    <property type="entry name" value="Endo/exonu/phosph_ase_sf"/>
</dbReference>
<feature type="domain" description="Endonuclease/exonuclease/phosphatase" evidence="2">
    <location>
        <begin position="383"/>
        <end position="597"/>
    </location>
</feature>
<feature type="transmembrane region" description="Helical" evidence="1">
    <location>
        <begin position="204"/>
        <end position="226"/>
    </location>
</feature>
<dbReference type="Gene3D" id="3.60.10.10">
    <property type="entry name" value="Endonuclease/exonuclease/phosphatase"/>
    <property type="match status" value="1"/>
</dbReference>
<protein>
    <submittedName>
        <fullName evidence="3">Metal-dependent hydrolase, endonuclease/exonuclease/phosphatase family</fullName>
    </submittedName>
</protein>
<dbReference type="SUPFAM" id="SSF56219">
    <property type="entry name" value="DNase I-like"/>
    <property type="match status" value="1"/>
</dbReference>
<accession>A0A286DY85</accession>
<dbReference type="GO" id="GO:0016020">
    <property type="term" value="C:membrane"/>
    <property type="evidence" value="ECO:0007669"/>
    <property type="project" value="GOC"/>
</dbReference>
<keyword evidence="1" id="KW-0812">Transmembrane</keyword>
<dbReference type="OrthoDB" id="155529at2"/>
<dbReference type="InterPro" id="IPR051916">
    <property type="entry name" value="GPI-anchor_lipid_remodeler"/>
</dbReference>
<reference evidence="3 4" key="1">
    <citation type="submission" date="2017-09" db="EMBL/GenBank/DDBJ databases">
        <authorList>
            <person name="Ehlers B."/>
            <person name="Leendertz F.H."/>
        </authorList>
    </citation>
    <scope>NUCLEOTIDE SEQUENCE [LARGE SCALE GENOMIC DNA]</scope>
    <source>
        <strain evidence="3 4">CGMCC 4.7095</strain>
    </source>
</reference>
<evidence type="ECO:0000259" key="2">
    <source>
        <dbReference type="Pfam" id="PF03372"/>
    </source>
</evidence>
<feature type="transmembrane region" description="Helical" evidence="1">
    <location>
        <begin position="238"/>
        <end position="256"/>
    </location>
</feature>
<evidence type="ECO:0000313" key="4">
    <source>
        <dbReference type="Proteomes" id="UP000219072"/>
    </source>
</evidence>
<keyword evidence="3" id="KW-0378">Hydrolase</keyword>
<name>A0A286DY85_9ACTN</name>
<feature type="transmembrane region" description="Helical" evidence="1">
    <location>
        <begin position="34"/>
        <end position="54"/>
    </location>
</feature>
<dbReference type="GO" id="GO:0004519">
    <property type="term" value="F:endonuclease activity"/>
    <property type="evidence" value="ECO:0007669"/>
    <property type="project" value="UniProtKB-KW"/>
</dbReference>